<protein>
    <recommendedName>
        <fullName evidence="8">alanine transaminase</fullName>
        <ecNumber evidence="8">2.6.1.2</ecNumber>
    </recommendedName>
</protein>
<dbReference type="EMBL" id="SKCS01000315">
    <property type="protein sequence ID" value="TNN11158.1"/>
    <property type="molecule type" value="Genomic_DNA"/>
</dbReference>
<evidence type="ECO:0000256" key="2">
    <source>
        <dbReference type="ARBA" id="ARBA00011738"/>
    </source>
</evidence>
<organism evidence="11 12">
    <name type="scientific">Schistosoma japonicum</name>
    <name type="common">Blood fluke</name>
    <dbReference type="NCBI Taxonomy" id="6182"/>
    <lineage>
        <taxon>Eukaryota</taxon>
        <taxon>Metazoa</taxon>
        <taxon>Spiralia</taxon>
        <taxon>Lophotrochozoa</taxon>
        <taxon>Platyhelminthes</taxon>
        <taxon>Trematoda</taxon>
        <taxon>Digenea</taxon>
        <taxon>Strigeidida</taxon>
        <taxon>Schistosomatoidea</taxon>
        <taxon>Schistosomatidae</taxon>
        <taxon>Schistosoma</taxon>
    </lineage>
</organism>
<evidence type="ECO:0000256" key="1">
    <source>
        <dbReference type="ARBA" id="ARBA00001933"/>
    </source>
</evidence>
<keyword evidence="12" id="KW-1185">Reference proteome</keyword>
<comment type="caution">
    <text evidence="11">The sequence shown here is derived from an EMBL/GenBank/DDBJ whole genome shotgun (WGS) entry which is preliminary data.</text>
</comment>
<dbReference type="PANTHER" id="PTHR11751:SF29">
    <property type="entry name" value="ALANINE TRANSAMINASE"/>
    <property type="match status" value="1"/>
</dbReference>
<dbReference type="GO" id="GO:0030170">
    <property type="term" value="F:pyridoxal phosphate binding"/>
    <property type="evidence" value="ECO:0007669"/>
    <property type="project" value="InterPro"/>
</dbReference>
<proteinExistence type="inferred from homology"/>
<evidence type="ECO:0000256" key="8">
    <source>
        <dbReference type="ARBA" id="ARBA00026106"/>
    </source>
</evidence>
<dbReference type="Gene3D" id="1.10.287.1970">
    <property type="match status" value="1"/>
</dbReference>
<dbReference type="OrthoDB" id="1732682at2759"/>
<dbReference type="Proteomes" id="UP000311919">
    <property type="component" value="Unassembled WGS sequence"/>
</dbReference>
<reference evidence="11 12" key="1">
    <citation type="submission" date="2019-03" db="EMBL/GenBank/DDBJ databases">
        <title>An improved genome assembly of the fluke Schistosoma japonicum.</title>
        <authorList>
            <person name="Hu W."/>
            <person name="Luo F."/>
            <person name="Yin M."/>
            <person name="Mo X."/>
            <person name="Sun C."/>
            <person name="Wu Q."/>
            <person name="Zhu B."/>
            <person name="Xiang M."/>
            <person name="Wang J."/>
            <person name="Wang Y."/>
            <person name="Zhang T."/>
            <person name="Xu B."/>
            <person name="Zheng H."/>
            <person name="Feng Z."/>
        </authorList>
    </citation>
    <scope>NUCLEOTIDE SEQUENCE [LARGE SCALE GENOMIC DNA]</scope>
    <source>
        <strain evidence="11">HuSjv2</strain>
        <tissue evidence="11">Worms</tissue>
    </source>
</reference>
<evidence type="ECO:0000259" key="10">
    <source>
        <dbReference type="Pfam" id="PF00155"/>
    </source>
</evidence>
<dbReference type="InterPro" id="IPR004839">
    <property type="entry name" value="Aminotransferase_I/II_large"/>
</dbReference>
<comment type="similarity">
    <text evidence="7">Belongs to the class-I pyridoxal-phosphate-dependent aminotransferase family. Alanine aminotransferase subfamily.</text>
</comment>
<evidence type="ECO:0000313" key="12">
    <source>
        <dbReference type="Proteomes" id="UP000311919"/>
    </source>
</evidence>
<evidence type="ECO:0000256" key="4">
    <source>
        <dbReference type="ARBA" id="ARBA00022679"/>
    </source>
</evidence>
<dbReference type="Gene3D" id="3.90.1150.10">
    <property type="entry name" value="Aspartate Aminotransferase, domain 1"/>
    <property type="match status" value="1"/>
</dbReference>
<dbReference type="FunFam" id="3.90.1150.10:FF:000010">
    <property type="entry name" value="Alanine aminotransferase 2"/>
    <property type="match status" value="1"/>
</dbReference>
<accession>A0A4Z2D3Z8</accession>
<evidence type="ECO:0000256" key="3">
    <source>
        <dbReference type="ARBA" id="ARBA00022576"/>
    </source>
</evidence>
<dbReference type="FunFam" id="1.10.287.1970:FF:000001">
    <property type="entry name" value="Alanine aminotransferase 2"/>
    <property type="match status" value="1"/>
</dbReference>
<dbReference type="GO" id="GO:0042853">
    <property type="term" value="P:L-alanine catabolic process"/>
    <property type="evidence" value="ECO:0007669"/>
    <property type="project" value="UniProtKB-UniPathway"/>
</dbReference>
<keyword evidence="4 11" id="KW-0808">Transferase</keyword>
<gene>
    <name evidence="11" type="ORF">EWB00_004857</name>
</gene>
<dbReference type="InterPro" id="IPR015424">
    <property type="entry name" value="PyrdxlP-dep_Trfase"/>
</dbReference>
<dbReference type="GO" id="GO:0004021">
    <property type="term" value="F:L-alanine:2-oxoglutarate aminotransferase activity"/>
    <property type="evidence" value="ECO:0007669"/>
    <property type="project" value="UniProtKB-EC"/>
</dbReference>
<name>A0A4Z2D3Z8_SCHJA</name>
<evidence type="ECO:0000256" key="5">
    <source>
        <dbReference type="ARBA" id="ARBA00022898"/>
    </source>
</evidence>
<dbReference type="AlphaFoldDB" id="A0A4Z2D3Z8"/>
<dbReference type="InterPro" id="IPR015422">
    <property type="entry name" value="PyrdxlP-dep_Trfase_small"/>
</dbReference>
<comment type="catalytic activity">
    <reaction evidence="9">
        <text>L-alanine + 2-oxoglutarate = pyruvate + L-glutamate</text>
        <dbReference type="Rhea" id="RHEA:19453"/>
        <dbReference type="ChEBI" id="CHEBI:15361"/>
        <dbReference type="ChEBI" id="CHEBI:16810"/>
        <dbReference type="ChEBI" id="CHEBI:29985"/>
        <dbReference type="ChEBI" id="CHEBI:57972"/>
        <dbReference type="EC" id="2.6.1.2"/>
    </reaction>
</comment>
<comment type="pathway">
    <text evidence="6">Amino-acid degradation; L-alanine degradation via transaminase pathway; pyruvate from L-alanine: step 1/1.</text>
</comment>
<sequence length="481" mass="53733">MDKVLTLDTINPNVIKIEYAVRGPIVERAIQIEKELEKGQSKTFTEVVKCNIGDCHATGQKAITFLRQVTVLTVCPHLLEDKSFPEDAKSRAANILSACAGSSIGSYSHSLGLEMVRRDVAKYIHHRDGIESNWVNIFLSTGATEAVKMLLELLSTTGQGSERAGVMIPVPQYPLYSATNAEYNNFQINYYLNENDNWSLSADELNRALSSVKGQCIPKAIVVINPGNPTGQVLPRRCMKDIIKFAVDNRLMIIADEVYQHNVYQPDKYPWVSFKKVVFEMGPGYSDKLELASLMSCSKGYMGECGYRGGYCELLNFDPAVQAQLYKALSARLCPPLMGQVALEAIVNPPQSNEPSFSLFVQERDNVLSALKEKADITYNALNSMPNMSCNPVQGAMYAFPRIYLPPAAIQEAEKRGEKPDFFYCLQLLEEKGICVVPGSGFGQEEGTYHFRTTILPSVEKMKYVMQQIKEFHISFIKKYS</sequence>
<dbReference type="InterPro" id="IPR015421">
    <property type="entry name" value="PyrdxlP-dep_Trfase_major"/>
</dbReference>
<comment type="subunit">
    <text evidence="2">Homodimer.</text>
</comment>
<dbReference type="Gene3D" id="3.40.640.10">
    <property type="entry name" value="Type I PLP-dependent aspartate aminotransferase-like (Major domain)"/>
    <property type="match status" value="1"/>
</dbReference>
<dbReference type="InterPro" id="IPR045088">
    <property type="entry name" value="ALAT1/2-like"/>
</dbReference>
<dbReference type="Pfam" id="PF00155">
    <property type="entry name" value="Aminotran_1_2"/>
    <property type="match status" value="1"/>
</dbReference>
<comment type="cofactor">
    <cofactor evidence="1">
        <name>pyridoxal 5'-phosphate</name>
        <dbReference type="ChEBI" id="CHEBI:597326"/>
    </cofactor>
</comment>
<dbReference type="FunFam" id="3.40.640.10:FF:000012">
    <property type="entry name" value="alanine aminotransferase 2"/>
    <property type="match status" value="1"/>
</dbReference>
<dbReference type="CDD" id="cd00609">
    <property type="entry name" value="AAT_like"/>
    <property type="match status" value="1"/>
</dbReference>
<keyword evidence="3 11" id="KW-0032">Aminotransferase</keyword>
<dbReference type="STRING" id="6182.A0A4Z2D3Z8"/>
<feature type="domain" description="Aminotransferase class I/classII large" evidence="10">
    <location>
        <begin position="86"/>
        <end position="469"/>
    </location>
</feature>
<keyword evidence="5" id="KW-0663">Pyridoxal phosphate</keyword>
<dbReference type="UniPathway" id="UPA00528">
    <property type="reaction ID" value="UER00586"/>
</dbReference>
<dbReference type="EC" id="2.6.1.2" evidence="8"/>
<dbReference type="SUPFAM" id="SSF53383">
    <property type="entry name" value="PLP-dependent transferases"/>
    <property type="match status" value="1"/>
</dbReference>
<dbReference type="PANTHER" id="PTHR11751">
    <property type="entry name" value="ALANINE AMINOTRANSFERASE"/>
    <property type="match status" value="1"/>
</dbReference>
<evidence type="ECO:0000256" key="6">
    <source>
        <dbReference type="ARBA" id="ARBA00025708"/>
    </source>
</evidence>
<evidence type="ECO:0000256" key="9">
    <source>
        <dbReference type="ARBA" id="ARBA00047412"/>
    </source>
</evidence>
<evidence type="ECO:0000313" key="11">
    <source>
        <dbReference type="EMBL" id="TNN11158.1"/>
    </source>
</evidence>
<evidence type="ECO:0000256" key="7">
    <source>
        <dbReference type="ARBA" id="ARBA00025785"/>
    </source>
</evidence>